<reference evidence="2" key="1">
    <citation type="submission" date="2021-01" db="EMBL/GenBank/DDBJ databases">
        <title>Whole genome shotgun sequence of Verrucosispora sediminis NBRC 107745.</title>
        <authorList>
            <person name="Komaki H."/>
            <person name="Tamura T."/>
        </authorList>
    </citation>
    <scope>NUCLEOTIDE SEQUENCE</scope>
    <source>
        <strain evidence="2">NBRC 107745</strain>
    </source>
</reference>
<dbReference type="SUPFAM" id="SSF51735">
    <property type="entry name" value="NAD(P)-binding Rossmann-fold domains"/>
    <property type="match status" value="1"/>
</dbReference>
<sequence length="280" mass="30168">MGDRILAGRTVVITGASAGIGAEAARRLACLGASVVVVGRSPEKTAAVARQVGGEPLVADFTRLSDVRRLADTLLVRYPCIDVLANNAGVVLTRRSRTEDGHDVMFQVNYLAPFLLTNLLLDRLTTAGRARVITTSSNGHRFGSIDLDDLEGAGKRSELLRYGMTKLQNILFTRELARRTRGSGLTAMAFHPGVIAATDINREAPLVAALVRYRLLGGLSTLAEGAEPLVHLATMPDPEAVNGGYFHRLRPNGPVHRQATDDKLATRLWERTTELLGTPV</sequence>
<accession>A0A9W5XHW4</accession>
<dbReference type="PRINTS" id="PR00081">
    <property type="entry name" value="GDHRDH"/>
</dbReference>
<dbReference type="Pfam" id="PF00106">
    <property type="entry name" value="adh_short"/>
    <property type="match status" value="1"/>
</dbReference>
<keyword evidence="3" id="KW-1185">Reference proteome</keyword>
<protein>
    <submittedName>
        <fullName evidence="2">Short-chain dehydrogenase/reductase</fullName>
    </submittedName>
</protein>
<comment type="caution">
    <text evidence="2">The sequence shown here is derived from an EMBL/GenBank/DDBJ whole genome shotgun (WGS) entry which is preliminary data.</text>
</comment>
<dbReference type="RefSeq" id="WP_093402545.1">
    <property type="nucleotide sequence ID" value="NZ_BOPD01000006.1"/>
</dbReference>
<name>A0A9W5XHW4_9ACTN</name>
<proteinExistence type="predicted"/>
<dbReference type="PANTHER" id="PTHR43157">
    <property type="entry name" value="PHOSPHATIDYLINOSITOL-GLYCAN BIOSYNTHESIS CLASS F PROTEIN-RELATED"/>
    <property type="match status" value="1"/>
</dbReference>
<dbReference type="InterPro" id="IPR002347">
    <property type="entry name" value="SDR_fam"/>
</dbReference>
<dbReference type="Proteomes" id="UP000607311">
    <property type="component" value="Unassembled WGS sequence"/>
</dbReference>
<dbReference type="EMBL" id="BOPD01000006">
    <property type="protein sequence ID" value="GIJ31595.1"/>
    <property type="molecule type" value="Genomic_DNA"/>
</dbReference>
<evidence type="ECO:0000313" key="2">
    <source>
        <dbReference type="EMBL" id="GIJ31595.1"/>
    </source>
</evidence>
<organism evidence="2 3">
    <name type="scientific">Micromonospora sediminimaris</name>
    <dbReference type="NCBI Taxonomy" id="547162"/>
    <lineage>
        <taxon>Bacteria</taxon>
        <taxon>Bacillati</taxon>
        <taxon>Actinomycetota</taxon>
        <taxon>Actinomycetes</taxon>
        <taxon>Micromonosporales</taxon>
        <taxon>Micromonosporaceae</taxon>
        <taxon>Micromonospora</taxon>
    </lineage>
</organism>
<dbReference type="GO" id="GO:0016491">
    <property type="term" value="F:oxidoreductase activity"/>
    <property type="evidence" value="ECO:0007669"/>
    <property type="project" value="UniProtKB-KW"/>
</dbReference>
<gene>
    <name evidence="2" type="ORF">Vse01_07430</name>
</gene>
<dbReference type="PANTHER" id="PTHR43157:SF31">
    <property type="entry name" value="PHOSPHATIDYLINOSITOL-GLYCAN BIOSYNTHESIS CLASS F PROTEIN"/>
    <property type="match status" value="1"/>
</dbReference>
<evidence type="ECO:0000256" key="1">
    <source>
        <dbReference type="ARBA" id="ARBA00023002"/>
    </source>
</evidence>
<dbReference type="Gene3D" id="3.40.50.720">
    <property type="entry name" value="NAD(P)-binding Rossmann-like Domain"/>
    <property type="match status" value="1"/>
</dbReference>
<evidence type="ECO:0000313" key="3">
    <source>
        <dbReference type="Proteomes" id="UP000607311"/>
    </source>
</evidence>
<dbReference type="OrthoDB" id="4577644at2"/>
<keyword evidence="1" id="KW-0560">Oxidoreductase</keyword>
<dbReference type="InterPro" id="IPR036291">
    <property type="entry name" value="NAD(P)-bd_dom_sf"/>
</dbReference>
<dbReference type="AlphaFoldDB" id="A0A9W5XHW4"/>